<dbReference type="EMBL" id="GBRH01273549">
    <property type="protein sequence ID" value="JAD24346.1"/>
    <property type="molecule type" value="Transcribed_RNA"/>
</dbReference>
<evidence type="ECO:0000313" key="1">
    <source>
        <dbReference type="EMBL" id="JAD24346.1"/>
    </source>
</evidence>
<sequence length="39" mass="4417">MAVVVLATLCGEKRARIVAACCWMDWWHIYRLGLVAVLV</sequence>
<dbReference type="AlphaFoldDB" id="A0A0A8YE71"/>
<reference evidence="1" key="2">
    <citation type="journal article" date="2015" name="Data Brief">
        <title>Shoot transcriptome of the giant reed, Arundo donax.</title>
        <authorList>
            <person name="Barrero R.A."/>
            <person name="Guerrero F.D."/>
            <person name="Moolhuijzen P."/>
            <person name="Goolsby J.A."/>
            <person name="Tidwell J."/>
            <person name="Bellgard S.E."/>
            <person name="Bellgard M.I."/>
        </authorList>
    </citation>
    <scope>NUCLEOTIDE SEQUENCE</scope>
    <source>
        <tissue evidence="1">Shoot tissue taken approximately 20 cm above the soil surface</tissue>
    </source>
</reference>
<reference evidence="1" key="1">
    <citation type="submission" date="2014-09" db="EMBL/GenBank/DDBJ databases">
        <authorList>
            <person name="Magalhaes I.L.F."/>
            <person name="Oliveira U."/>
            <person name="Santos F.R."/>
            <person name="Vidigal T.H.D.A."/>
            <person name="Brescovit A.D."/>
            <person name="Santos A.J."/>
        </authorList>
    </citation>
    <scope>NUCLEOTIDE SEQUENCE</scope>
    <source>
        <tissue evidence="1">Shoot tissue taken approximately 20 cm above the soil surface</tissue>
    </source>
</reference>
<accession>A0A0A8YE71</accession>
<organism evidence="1">
    <name type="scientific">Arundo donax</name>
    <name type="common">Giant reed</name>
    <name type="synonym">Donax arundinaceus</name>
    <dbReference type="NCBI Taxonomy" id="35708"/>
    <lineage>
        <taxon>Eukaryota</taxon>
        <taxon>Viridiplantae</taxon>
        <taxon>Streptophyta</taxon>
        <taxon>Embryophyta</taxon>
        <taxon>Tracheophyta</taxon>
        <taxon>Spermatophyta</taxon>
        <taxon>Magnoliopsida</taxon>
        <taxon>Liliopsida</taxon>
        <taxon>Poales</taxon>
        <taxon>Poaceae</taxon>
        <taxon>PACMAD clade</taxon>
        <taxon>Arundinoideae</taxon>
        <taxon>Arundineae</taxon>
        <taxon>Arundo</taxon>
    </lineage>
</organism>
<name>A0A0A8YE71_ARUDO</name>
<proteinExistence type="predicted"/>
<protein>
    <submittedName>
        <fullName evidence="1">Uncharacterized protein</fullName>
    </submittedName>
</protein>